<gene>
    <name evidence="7" type="primary">fetB</name>
    <name evidence="7" type="ORF">BAR1_03000</name>
</gene>
<dbReference type="GO" id="GO:0005886">
    <property type="term" value="C:plasma membrane"/>
    <property type="evidence" value="ECO:0007669"/>
    <property type="project" value="TreeGrafter"/>
</dbReference>
<keyword evidence="8" id="KW-1185">Reference proteome</keyword>
<dbReference type="KEGG" id="pamo:BAR1_03000"/>
<keyword evidence="3 6" id="KW-0812">Transmembrane</keyword>
<evidence type="ECO:0000256" key="2">
    <source>
        <dbReference type="ARBA" id="ARBA00005268"/>
    </source>
</evidence>
<reference evidence="7 8" key="1">
    <citation type="submission" date="2018-09" db="EMBL/GenBank/DDBJ databases">
        <title>Profundibacter amoris BAR1 gen. nov., sp. nov., a new member of the Roseobacter clade isolated at Lokis Castle Vent Field on the Arctic Mid-Oceanic Ridge.</title>
        <authorList>
            <person name="Le Moine Bauer S."/>
            <person name="Sjoeberg A.G."/>
            <person name="L'Haridon S."/>
            <person name="Stokke R."/>
            <person name="Roalkvam I."/>
            <person name="Steen I.H."/>
            <person name="Dahle H."/>
        </authorList>
    </citation>
    <scope>NUCLEOTIDE SEQUENCE [LARGE SCALE GENOMIC DNA]</scope>
    <source>
        <strain evidence="7 8">BAR1</strain>
    </source>
</reference>
<evidence type="ECO:0000256" key="3">
    <source>
        <dbReference type="ARBA" id="ARBA00022692"/>
    </source>
</evidence>
<evidence type="ECO:0000313" key="8">
    <source>
        <dbReference type="Proteomes" id="UP000261704"/>
    </source>
</evidence>
<organism evidence="7 8">
    <name type="scientific">Profundibacter amoris</name>
    <dbReference type="NCBI Taxonomy" id="2171755"/>
    <lineage>
        <taxon>Bacteria</taxon>
        <taxon>Pseudomonadati</taxon>
        <taxon>Pseudomonadota</taxon>
        <taxon>Alphaproteobacteria</taxon>
        <taxon>Rhodobacterales</taxon>
        <taxon>Paracoccaceae</taxon>
        <taxon>Profundibacter</taxon>
    </lineage>
</organism>
<proteinExistence type="inferred from homology"/>
<feature type="transmembrane region" description="Helical" evidence="6">
    <location>
        <begin position="92"/>
        <end position="117"/>
    </location>
</feature>
<sequence length="270" mass="29222">MSSYIALTYTDLLLASIFLVINGLLSLWLHLGLERKLAIAAVRMVVQLILVGLLLKSLFAILSPWLTLLVATSMVLFAGREVWARQDRKLRGLWGFGIGTGAMAFAGAGITVIALTTMIGSDPWWTPRFALPVLGMVLGNTMNGISLALDALHTGISRERVSIEAQLLLGQTRWSALRPVLRRALRSGFMPIINAMGAVGIVSLPGMMTGQILSGVDPTEAVKYQLLVMFLIGGATGLGVLAATFGSVWRLTDERDRLRLERLTKPKDPA</sequence>
<comment type="similarity">
    <text evidence="2">Belongs to the UPF0014 family.</text>
</comment>
<dbReference type="Pfam" id="PF03649">
    <property type="entry name" value="UPF0014"/>
    <property type="match status" value="1"/>
</dbReference>
<evidence type="ECO:0000256" key="6">
    <source>
        <dbReference type="SAM" id="Phobius"/>
    </source>
</evidence>
<dbReference type="AlphaFoldDB" id="A0A347UDQ9"/>
<dbReference type="InterPro" id="IPR005226">
    <property type="entry name" value="UPF0014_fam"/>
</dbReference>
<feature type="transmembrane region" description="Helical" evidence="6">
    <location>
        <begin position="227"/>
        <end position="249"/>
    </location>
</feature>
<protein>
    <submittedName>
        <fullName evidence="7">Iron export ABC transporter permease subunit FetB</fullName>
    </submittedName>
</protein>
<feature type="transmembrane region" description="Helical" evidence="6">
    <location>
        <begin position="188"/>
        <end position="207"/>
    </location>
</feature>
<evidence type="ECO:0000256" key="1">
    <source>
        <dbReference type="ARBA" id="ARBA00004141"/>
    </source>
</evidence>
<evidence type="ECO:0000256" key="4">
    <source>
        <dbReference type="ARBA" id="ARBA00022989"/>
    </source>
</evidence>
<name>A0A347UDQ9_9RHOB</name>
<evidence type="ECO:0000256" key="5">
    <source>
        <dbReference type="ARBA" id="ARBA00023136"/>
    </source>
</evidence>
<dbReference type="PANTHER" id="PTHR30028:SF0">
    <property type="entry name" value="PROTEIN ALUMINUM SENSITIVE 3"/>
    <property type="match status" value="1"/>
</dbReference>
<dbReference type="PANTHER" id="PTHR30028">
    <property type="entry name" value="UPF0014 INNER MEMBRANE PROTEIN YBBM-RELATED"/>
    <property type="match status" value="1"/>
</dbReference>
<keyword evidence="4 6" id="KW-1133">Transmembrane helix</keyword>
<feature type="transmembrane region" description="Helical" evidence="6">
    <location>
        <begin position="129"/>
        <end position="152"/>
    </location>
</feature>
<dbReference type="OrthoDB" id="9791807at2"/>
<feature type="transmembrane region" description="Helical" evidence="6">
    <location>
        <begin position="12"/>
        <end position="30"/>
    </location>
</feature>
<accession>A0A347UDQ9</accession>
<comment type="subcellular location">
    <subcellularLocation>
        <location evidence="1">Membrane</location>
        <topology evidence="1">Multi-pass membrane protein</topology>
    </subcellularLocation>
</comment>
<evidence type="ECO:0000313" key="7">
    <source>
        <dbReference type="EMBL" id="AXX96987.1"/>
    </source>
</evidence>
<dbReference type="EMBL" id="CP032125">
    <property type="protein sequence ID" value="AXX96987.1"/>
    <property type="molecule type" value="Genomic_DNA"/>
</dbReference>
<dbReference type="Proteomes" id="UP000261704">
    <property type="component" value="Chromosome"/>
</dbReference>
<keyword evidence="5 6" id="KW-0472">Membrane</keyword>
<dbReference type="RefSeq" id="WP_118941645.1">
    <property type="nucleotide sequence ID" value="NZ_CP032125.1"/>
</dbReference>